<proteinExistence type="predicted"/>
<keyword evidence="3" id="KW-0282">Flagellum</keyword>
<organism evidence="3 4">
    <name type="scientific">Ferrovum myxofaciens</name>
    <dbReference type="NCBI Taxonomy" id="416213"/>
    <lineage>
        <taxon>Bacteria</taxon>
        <taxon>Pseudomonadati</taxon>
        <taxon>Pseudomonadota</taxon>
        <taxon>Betaproteobacteria</taxon>
        <taxon>Ferrovales</taxon>
        <taxon>Ferrovaceae</taxon>
        <taxon>Ferrovum</taxon>
    </lineage>
</organism>
<dbReference type="RefSeq" id="WP_062187918.1">
    <property type="nucleotide sequence ID" value="NZ_LRRD01000015.1"/>
</dbReference>
<dbReference type="InterPro" id="IPR021136">
    <property type="entry name" value="Flagellar_hook_control-like_C"/>
</dbReference>
<reference evidence="3 4" key="1">
    <citation type="submission" date="2016-01" db="EMBL/GenBank/DDBJ databases">
        <title>Genome sequence of the acidophilic iron oxidising Ferrovum strain Z-31.</title>
        <authorList>
            <person name="Poehlein A."/>
            <person name="Ullrich S.R."/>
            <person name="Schloemann M."/>
            <person name="Muehling M."/>
            <person name="Daniel R."/>
        </authorList>
    </citation>
    <scope>NUCLEOTIDE SEQUENCE [LARGE SCALE GENOMIC DNA]</scope>
    <source>
        <strain evidence="3 4">Z-31</strain>
    </source>
</reference>
<evidence type="ECO:0000313" key="4">
    <source>
        <dbReference type="Proteomes" id="UP000075653"/>
    </source>
</evidence>
<evidence type="ECO:0000259" key="2">
    <source>
        <dbReference type="Pfam" id="PF02120"/>
    </source>
</evidence>
<keyword evidence="3" id="KW-0966">Cell projection</keyword>
<feature type="region of interest" description="Disordered" evidence="1">
    <location>
        <begin position="176"/>
        <end position="216"/>
    </location>
</feature>
<keyword evidence="4" id="KW-1185">Reference proteome</keyword>
<feature type="domain" description="Flagellar hook-length control protein-like C-terminal" evidence="2">
    <location>
        <begin position="302"/>
        <end position="377"/>
    </location>
</feature>
<comment type="caution">
    <text evidence="3">The sequence shown here is derived from an EMBL/GenBank/DDBJ whole genome shotgun (WGS) entry which is preliminary data.</text>
</comment>
<accession>A0A149VYS7</accession>
<dbReference type="EMBL" id="LRRD01000015">
    <property type="protein sequence ID" value="KXW58389.1"/>
    <property type="molecule type" value="Genomic_DNA"/>
</dbReference>
<keyword evidence="3" id="KW-0969">Cilium</keyword>
<name>A0A149VYS7_9PROT</name>
<feature type="compositionally biased region" description="Polar residues" evidence="1">
    <location>
        <begin position="176"/>
        <end position="191"/>
    </location>
</feature>
<dbReference type="Proteomes" id="UP000075653">
    <property type="component" value="Unassembled WGS sequence"/>
</dbReference>
<protein>
    <submittedName>
        <fullName evidence="3">Flagellar hook-length control protein FliK</fullName>
    </submittedName>
</protein>
<evidence type="ECO:0000313" key="3">
    <source>
        <dbReference type="EMBL" id="KXW58389.1"/>
    </source>
</evidence>
<dbReference type="AlphaFoldDB" id="A0A149VYS7"/>
<dbReference type="Pfam" id="PF02120">
    <property type="entry name" value="Flg_hook"/>
    <property type="match status" value="1"/>
</dbReference>
<dbReference type="Gene3D" id="3.30.750.140">
    <property type="match status" value="1"/>
</dbReference>
<dbReference type="InterPro" id="IPR038610">
    <property type="entry name" value="FliK-like_C_sf"/>
</dbReference>
<dbReference type="STRING" id="1789004.FEMY_10780"/>
<sequence>MLPTDLLSALQAYALNRDPLPSGAPPAPPASQAALTSTLQLGQQVQGVLLAEISSGLYSVRVNTQVVQLPLPTSLPAGTGVTLQVLTLQPRLTFGVVNTPSNPEAGTTTQLGTTARMLSDLMQAPQDPVQGLLSRTPLVTSSGALDSVALAHSLQQALTASGLFYESHQGQWVGGQQSTAQLRAEPQNQPQAALLPGGLGSMSGNGTAGATPSSALTSGVPAPLQALVRQPPDSLGSMSAIGLAGAASSSAATPGVPAHLQALVQQQLGILESGRVLWQGMLTPQQALKWQIWPESSSPSAQDQTASTWHTEVHLGLPVLGAVSAHLTLDSRGVTVRLGTVSASTRATLTQHGSDLVKSMQASGLNVTNLSVVTSASSPGVGE</sequence>
<gene>
    <name evidence="3" type="ORF">FEMY_10780</name>
</gene>
<feature type="compositionally biased region" description="Gly residues" evidence="1">
    <location>
        <begin position="197"/>
        <end position="207"/>
    </location>
</feature>
<evidence type="ECO:0000256" key="1">
    <source>
        <dbReference type="SAM" id="MobiDB-lite"/>
    </source>
</evidence>
<dbReference type="PATRIC" id="fig|1789004.3.peg.1092"/>